<evidence type="ECO:0000313" key="4">
    <source>
        <dbReference type="Proteomes" id="UP000318394"/>
    </source>
</evidence>
<proteinExistence type="predicted"/>
<comment type="caution">
    <text evidence="2">The sequence shown here is derived from an EMBL/GenBank/DDBJ whole genome shotgun (WGS) entry which is preliminary data.</text>
</comment>
<sequence>MKIKLYFPDESIATIKRMGLRQMSPETLRWTADHPSSSYGMGALLRGKSGEILDGKSFAAMVHAFGAWIETDSEDTSRRVHNALVTAATGTEESVKVAKE</sequence>
<dbReference type="RefSeq" id="WP_011200813.1">
    <property type="nucleotide sequence ID" value="NZ_CP017504.1"/>
</dbReference>
<accession>A0A547EJR1</accession>
<keyword evidence="4" id="KW-1185">Reference proteome</keyword>
<dbReference type="EMBL" id="VAJI01000074">
    <property type="protein sequence ID" value="TRB33441.1"/>
    <property type="molecule type" value="Genomic_DNA"/>
</dbReference>
<evidence type="ECO:0000313" key="2">
    <source>
        <dbReference type="EMBL" id="TRB71080.1"/>
    </source>
</evidence>
<dbReference type="Proteomes" id="UP000318394">
    <property type="component" value="Unassembled WGS sequence"/>
</dbReference>
<dbReference type="EMBL" id="VAJB01000073">
    <property type="protein sequence ID" value="TRB71080.1"/>
    <property type="molecule type" value="Genomic_DNA"/>
</dbReference>
<gene>
    <name evidence="2" type="ORF">FEA53_13760</name>
    <name evidence="1" type="ORF">FEB89_13695</name>
</gene>
<name>A0A547EJR1_MANHA</name>
<dbReference type="GeneID" id="67369361"/>
<dbReference type="AlphaFoldDB" id="A0A547EJR1"/>
<dbReference type="OrthoDB" id="9864785at2"/>
<reference evidence="3 4" key="1">
    <citation type="journal article" date="2019" name="Vet. Microbiol.">
        <title>Genetic characterization of susceptible and multi-drug resistant Mannheimia haemolytica isolated from high-risk stocker calves prior to and after antimicrobial metaphylaxis.</title>
        <authorList>
            <person name="Snyder E.R."/>
            <person name="Alvarez-Narvaez S."/>
            <person name="Credille B.C."/>
        </authorList>
    </citation>
    <scope>NUCLEOTIDE SEQUENCE [LARGE SCALE GENOMIC DNA]</scope>
    <source>
        <strain evidence="2 3">UGA-R5-128-1</strain>
        <strain evidence="1 4">UGA-R7-163-1</strain>
    </source>
</reference>
<evidence type="ECO:0000313" key="1">
    <source>
        <dbReference type="EMBL" id="TRB33441.1"/>
    </source>
</evidence>
<organism evidence="2 3">
    <name type="scientific">Mannheimia haemolytica</name>
    <name type="common">Pasteurella haemolytica</name>
    <dbReference type="NCBI Taxonomy" id="75985"/>
    <lineage>
        <taxon>Bacteria</taxon>
        <taxon>Pseudomonadati</taxon>
        <taxon>Pseudomonadota</taxon>
        <taxon>Gammaproteobacteria</taxon>
        <taxon>Pasteurellales</taxon>
        <taxon>Pasteurellaceae</taxon>
        <taxon>Mannheimia</taxon>
    </lineage>
</organism>
<protein>
    <submittedName>
        <fullName evidence="2">Uncharacterized protein</fullName>
    </submittedName>
</protein>
<evidence type="ECO:0000313" key="3">
    <source>
        <dbReference type="Proteomes" id="UP000315164"/>
    </source>
</evidence>
<dbReference type="Proteomes" id="UP000315164">
    <property type="component" value="Unassembled WGS sequence"/>
</dbReference>